<feature type="binding site" evidence="7">
    <location>
        <position position="99"/>
    </location>
    <ligand>
        <name>S-adenosyl-L-methionine</name>
        <dbReference type="ChEBI" id="CHEBI:59789"/>
    </ligand>
</feature>
<keyword evidence="4 7" id="KW-0808">Transferase</keyword>
<evidence type="ECO:0000256" key="3">
    <source>
        <dbReference type="ARBA" id="ARBA00022603"/>
    </source>
</evidence>
<feature type="binding site" evidence="7">
    <location>
        <position position="153"/>
    </location>
    <ligand>
        <name>substrate</name>
    </ligand>
</feature>
<comment type="function">
    <text evidence="2 7">Catalyzes the formation of N(7)-methylguanine at position 46 (m7G46) in tRNA.</text>
</comment>
<keyword evidence="10" id="KW-1185">Reference proteome</keyword>
<dbReference type="PROSITE" id="PS51625">
    <property type="entry name" value="SAM_MT_TRMB"/>
    <property type="match status" value="1"/>
</dbReference>
<dbReference type="SUPFAM" id="SSF53335">
    <property type="entry name" value="S-adenosyl-L-methionine-dependent methyltransferases"/>
    <property type="match status" value="1"/>
</dbReference>
<feature type="binding site" evidence="7">
    <location>
        <position position="149"/>
    </location>
    <ligand>
        <name>S-adenosyl-L-methionine</name>
        <dbReference type="ChEBI" id="CHEBI:59789"/>
    </ligand>
</feature>
<gene>
    <name evidence="7" type="primary">trmB</name>
    <name evidence="9" type="ORF">BJY20_002658</name>
</gene>
<dbReference type="PANTHER" id="PTHR23417">
    <property type="entry name" value="3-DEOXY-D-MANNO-OCTULOSONIC-ACID TRANSFERASE/TRNA GUANINE-N 7 - -METHYLTRANSFERASE"/>
    <property type="match status" value="1"/>
</dbReference>
<feature type="compositionally biased region" description="Basic and acidic residues" evidence="8">
    <location>
        <begin position="1"/>
        <end position="12"/>
    </location>
</feature>
<dbReference type="GO" id="GO:0043527">
    <property type="term" value="C:tRNA methyltransferase complex"/>
    <property type="evidence" value="ECO:0007669"/>
    <property type="project" value="TreeGrafter"/>
</dbReference>
<evidence type="ECO:0000256" key="1">
    <source>
        <dbReference type="ARBA" id="ARBA00000142"/>
    </source>
</evidence>
<evidence type="ECO:0000256" key="4">
    <source>
        <dbReference type="ARBA" id="ARBA00022679"/>
    </source>
</evidence>
<comment type="catalytic activity">
    <reaction evidence="1 7">
        <text>guanosine(46) in tRNA + S-adenosyl-L-methionine = N(7)-methylguanosine(46) in tRNA + S-adenosyl-L-homocysteine</text>
        <dbReference type="Rhea" id="RHEA:42708"/>
        <dbReference type="Rhea" id="RHEA-COMP:10188"/>
        <dbReference type="Rhea" id="RHEA-COMP:10189"/>
        <dbReference type="ChEBI" id="CHEBI:57856"/>
        <dbReference type="ChEBI" id="CHEBI:59789"/>
        <dbReference type="ChEBI" id="CHEBI:74269"/>
        <dbReference type="ChEBI" id="CHEBI:74480"/>
        <dbReference type="EC" id="2.1.1.33"/>
    </reaction>
</comment>
<accession>A0A852VSJ0</accession>
<dbReference type="UniPathway" id="UPA00989"/>
<feature type="binding site" evidence="7">
    <location>
        <position position="185"/>
    </location>
    <ligand>
        <name>substrate</name>
    </ligand>
</feature>
<dbReference type="InterPro" id="IPR055361">
    <property type="entry name" value="tRNA_methyltr_TrmB_bact"/>
</dbReference>
<name>A0A852VSJ0_9MICO</name>
<proteinExistence type="inferred from homology"/>
<keyword evidence="6 7" id="KW-0819">tRNA processing</keyword>
<dbReference type="InterPro" id="IPR029063">
    <property type="entry name" value="SAM-dependent_MTases_sf"/>
</dbReference>
<sequence>MSTCEPDPHKAPLTDTPLTQEGRHRATVRTFTPRWRMSQQIQDRMDTLLPRFAVPTTPLDSAEVFGRDVPVVLEIGSGYGESAIAYARERPDHGIVAAEVHVPGVARLMVRAEEEGLDNVRVHRGDAIEYLVQCVGADQLEAVHLFFPDPWPKARHAKRRFIQQDTLDMLLHRLRPGGHLLIATDHAAYADHVRGQLEEHGDVVVVEGERPTWRPSAGFEEKGRGAGRSIHEFRVTGQD</sequence>
<evidence type="ECO:0000256" key="7">
    <source>
        <dbReference type="HAMAP-Rule" id="MF_01057"/>
    </source>
</evidence>
<evidence type="ECO:0000313" key="10">
    <source>
        <dbReference type="Proteomes" id="UP000554054"/>
    </source>
</evidence>
<dbReference type="RefSeq" id="WP_185991989.1">
    <property type="nucleotide sequence ID" value="NZ_JACCAE010000001.1"/>
</dbReference>
<evidence type="ECO:0000256" key="5">
    <source>
        <dbReference type="ARBA" id="ARBA00022691"/>
    </source>
</evidence>
<comment type="pathway">
    <text evidence="7">tRNA modification; N(7)-methylguanine-tRNA biosynthesis.</text>
</comment>
<dbReference type="GO" id="GO:0008176">
    <property type="term" value="F:tRNA (guanine(46)-N7)-methyltransferase activity"/>
    <property type="evidence" value="ECO:0007669"/>
    <property type="project" value="UniProtKB-UniRule"/>
</dbReference>
<evidence type="ECO:0000256" key="6">
    <source>
        <dbReference type="ARBA" id="ARBA00022694"/>
    </source>
</evidence>
<evidence type="ECO:0000256" key="2">
    <source>
        <dbReference type="ARBA" id="ARBA00003015"/>
    </source>
</evidence>
<dbReference type="Pfam" id="PF02390">
    <property type="entry name" value="Methyltransf_4"/>
    <property type="match status" value="1"/>
</dbReference>
<feature type="binding site" evidence="7">
    <location>
        <position position="74"/>
    </location>
    <ligand>
        <name>S-adenosyl-L-methionine</name>
        <dbReference type="ChEBI" id="CHEBI:59789"/>
    </ligand>
</feature>
<comment type="similarity">
    <text evidence="7">Belongs to the class I-like SAM-binding methyltransferase superfamily. TrmB family.</text>
</comment>
<organism evidence="9 10">
    <name type="scientific">Janibacter cremeus</name>
    <dbReference type="NCBI Taxonomy" id="1285192"/>
    <lineage>
        <taxon>Bacteria</taxon>
        <taxon>Bacillati</taxon>
        <taxon>Actinomycetota</taxon>
        <taxon>Actinomycetes</taxon>
        <taxon>Micrococcales</taxon>
        <taxon>Intrasporangiaceae</taxon>
        <taxon>Janibacter</taxon>
    </lineage>
</organism>
<dbReference type="NCBIfam" id="TIGR00091">
    <property type="entry name" value="tRNA (guanosine(46)-N7)-methyltransferase TrmB"/>
    <property type="match status" value="1"/>
</dbReference>
<dbReference type="CDD" id="cd02440">
    <property type="entry name" value="AdoMet_MTases"/>
    <property type="match status" value="1"/>
</dbReference>
<dbReference type="Proteomes" id="UP000554054">
    <property type="component" value="Unassembled WGS sequence"/>
</dbReference>
<feature type="region of interest" description="Disordered" evidence="8">
    <location>
        <begin position="1"/>
        <end position="26"/>
    </location>
</feature>
<dbReference type="AlphaFoldDB" id="A0A852VSJ0"/>
<dbReference type="Gene3D" id="3.40.50.150">
    <property type="entry name" value="Vaccinia Virus protein VP39"/>
    <property type="match status" value="1"/>
</dbReference>
<dbReference type="PANTHER" id="PTHR23417:SF14">
    <property type="entry name" value="PENTACOTRIPEPTIDE-REPEAT REGION OF PRORP DOMAIN-CONTAINING PROTEIN"/>
    <property type="match status" value="1"/>
</dbReference>
<evidence type="ECO:0000313" key="9">
    <source>
        <dbReference type="EMBL" id="NYF99266.1"/>
    </source>
</evidence>
<protein>
    <recommendedName>
        <fullName evidence="7">tRNA (guanine-N(7)-)-methyltransferase</fullName>
        <ecNumber evidence="7">2.1.1.33</ecNumber>
    </recommendedName>
    <alternativeName>
        <fullName evidence="7">tRNA (guanine(46)-N(7))-methyltransferase</fullName>
    </alternativeName>
    <alternativeName>
        <fullName evidence="7">tRNA(m7G46)-methyltransferase</fullName>
    </alternativeName>
</protein>
<dbReference type="EMBL" id="JACCAE010000001">
    <property type="protein sequence ID" value="NYF99266.1"/>
    <property type="molecule type" value="Genomic_DNA"/>
</dbReference>
<keyword evidence="5 7" id="KW-0949">S-adenosyl-L-methionine</keyword>
<comment type="caution">
    <text evidence="7">Lacks conserved residue(s) required for the propagation of feature annotation.</text>
</comment>
<comment type="caution">
    <text evidence="9">The sequence shown here is derived from an EMBL/GenBank/DDBJ whole genome shotgun (WGS) entry which is preliminary data.</text>
</comment>
<evidence type="ECO:0000256" key="8">
    <source>
        <dbReference type="SAM" id="MobiDB-lite"/>
    </source>
</evidence>
<feature type="binding site" evidence="7">
    <location>
        <position position="126"/>
    </location>
    <ligand>
        <name>S-adenosyl-L-methionine</name>
        <dbReference type="ChEBI" id="CHEBI:59789"/>
    </ligand>
</feature>
<dbReference type="InterPro" id="IPR003358">
    <property type="entry name" value="tRNA_(Gua-N-7)_MeTrfase_Trmb"/>
</dbReference>
<reference evidence="9 10" key="1">
    <citation type="submission" date="2020-07" db="EMBL/GenBank/DDBJ databases">
        <title>Sequencing the genomes of 1000 actinobacteria strains.</title>
        <authorList>
            <person name="Klenk H.-P."/>
        </authorList>
    </citation>
    <scope>NUCLEOTIDE SEQUENCE [LARGE SCALE GENOMIC DNA]</scope>
    <source>
        <strain evidence="9 10">DSM 26154</strain>
    </source>
</reference>
<keyword evidence="3 7" id="KW-0489">Methyltransferase</keyword>
<dbReference type="HAMAP" id="MF_01057">
    <property type="entry name" value="tRNA_methyltr_TrmB"/>
    <property type="match status" value="1"/>
</dbReference>
<dbReference type="EC" id="2.1.1.33" evidence="7"/>